<proteinExistence type="predicted"/>
<feature type="transmembrane region" description="Helical" evidence="7">
    <location>
        <begin position="248"/>
        <end position="271"/>
    </location>
</feature>
<feature type="transmembrane region" description="Helical" evidence="7">
    <location>
        <begin position="96"/>
        <end position="114"/>
    </location>
</feature>
<feature type="transmembrane region" description="Helical" evidence="7">
    <location>
        <begin position="61"/>
        <end position="84"/>
    </location>
</feature>
<dbReference type="InterPro" id="IPR005828">
    <property type="entry name" value="MFS_sugar_transport-like"/>
</dbReference>
<feature type="transmembrane region" description="Helical" evidence="7">
    <location>
        <begin position="161"/>
        <end position="183"/>
    </location>
</feature>
<evidence type="ECO:0000256" key="5">
    <source>
        <dbReference type="ARBA" id="ARBA00022989"/>
    </source>
</evidence>
<dbReference type="Pfam" id="PF00083">
    <property type="entry name" value="Sugar_tr"/>
    <property type="match status" value="1"/>
</dbReference>
<dbReference type="RefSeq" id="WP_269592439.1">
    <property type="nucleotide sequence ID" value="NZ_JAPWIS010000029.1"/>
</dbReference>
<evidence type="ECO:0000256" key="6">
    <source>
        <dbReference type="ARBA" id="ARBA00023136"/>
    </source>
</evidence>
<dbReference type="CDD" id="cd17369">
    <property type="entry name" value="MFS_ShiA_like"/>
    <property type="match status" value="1"/>
</dbReference>
<feature type="domain" description="Major facilitator superfamily (MFS) profile" evidence="8">
    <location>
        <begin position="23"/>
        <end position="431"/>
    </location>
</feature>
<gene>
    <name evidence="9" type="ORF">O4328_37105</name>
</gene>
<evidence type="ECO:0000313" key="10">
    <source>
        <dbReference type="Proteomes" id="UP001066327"/>
    </source>
</evidence>
<evidence type="ECO:0000256" key="7">
    <source>
        <dbReference type="SAM" id="Phobius"/>
    </source>
</evidence>
<evidence type="ECO:0000313" key="9">
    <source>
        <dbReference type="EMBL" id="MCZ4589203.1"/>
    </source>
</evidence>
<dbReference type="PROSITE" id="PS50850">
    <property type="entry name" value="MFS"/>
    <property type="match status" value="1"/>
</dbReference>
<evidence type="ECO:0000256" key="1">
    <source>
        <dbReference type="ARBA" id="ARBA00004651"/>
    </source>
</evidence>
<keyword evidence="3" id="KW-1003">Cell membrane</keyword>
<evidence type="ECO:0000256" key="4">
    <source>
        <dbReference type="ARBA" id="ARBA00022692"/>
    </source>
</evidence>
<comment type="subcellular location">
    <subcellularLocation>
        <location evidence="1">Cell membrane</location>
        <topology evidence="1">Multi-pass membrane protein</topology>
    </subcellularLocation>
</comment>
<feature type="transmembrane region" description="Helical" evidence="7">
    <location>
        <begin position="376"/>
        <end position="397"/>
    </location>
</feature>
<dbReference type="SUPFAM" id="SSF103473">
    <property type="entry name" value="MFS general substrate transporter"/>
    <property type="match status" value="1"/>
</dbReference>
<dbReference type="Proteomes" id="UP001066327">
    <property type="component" value="Unassembled WGS sequence"/>
</dbReference>
<dbReference type="EMBL" id="JAPWIS010000029">
    <property type="protein sequence ID" value="MCZ4589203.1"/>
    <property type="molecule type" value="Genomic_DNA"/>
</dbReference>
<dbReference type="Gene3D" id="1.20.1250.20">
    <property type="entry name" value="MFS general substrate transporter like domains"/>
    <property type="match status" value="2"/>
</dbReference>
<evidence type="ECO:0000256" key="2">
    <source>
        <dbReference type="ARBA" id="ARBA00022448"/>
    </source>
</evidence>
<keyword evidence="6 7" id="KW-0472">Membrane</keyword>
<dbReference type="PANTHER" id="PTHR43045">
    <property type="entry name" value="SHIKIMATE TRANSPORTER"/>
    <property type="match status" value="1"/>
</dbReference>
<dbReference type="Pfam" id="PF07690">
    <property type="entry name" value="MFS_1"/>
    <property type="match status" value="1"/>
</dbReference>
<feature type="transmembrane region" description="Helical" evidence="7">
    <location>
        <begin position="23"/>
        <end position="49"/>
    </location>
</feature>
<evidence type="ECO:0000259" key="8">
    <source>
        <dbReference type="PROSITE" id="PS50850"/>
    </source>
</evidence>
<keyword evidence="5 7" id="KW-1133">Transmembrane helix</keyword>
<protein>
    <submittedName>
        <fullName evidence="9">MFS transporter</fullName>
    </submittedName>
</protein>
<keyword evidence="10" id="KW-1185">Reference proteome</keyword>
<dbReference type="PANTHER" id="PTHR43045:SF1">
    <property type="entry name" value="SHIKIMATE TRANSPORTER"/>
    <property type="match status" value="1"/>
</dbReference>
<organism evidence="9 10">
    <name type="scientific">Rhodococcus opacus</name>
    <name type="common">Nocardia opaca</name>
    <dbReference type="NCBI Taxonomy" id="37919"/>
    <lineage>
        <taxon>Bacteria</taxon>
        <taxon>Bacillati</taxon>
        <taxon>Actinomycetota</taxon>
        <taxon>Actinomycetes</taxon>
        <taxon>Mycobacteriales</taxon>
        <taxon>Nocardiaceae</taxon>
        <taxon>Rhodococcus</taxon>
    </lineage>
</organism>
<feature type="transmembrane region" description="Helical" evidence="7">
    <location>
        <begin position="120"/>
        <end position="140"/>
    </location>
</feature>
<comment type="caution">
    <text evidence="9">The sequence shown here is derived from an EMBL/GenBank/DDBJ whole genome shotgun (WGS) entry which is preliminary data.</text>
</comment>
<name>A0ABT4NPA2_RHOOP</name>
<dbReference type="InterPro" id="IPR036259">
    <property type="entry name" value="MFS_trans_sf"/>
</dbReference>
<keyword evidence="4 7" id="KW-0812">Transmembrane</keyword>
<feature type="transmembrane region" description="Helical" evidence="7">
    <location>
        <begin position="403"/>
        <end position="427"/>
    </location>
</feature>
<dbReference type="InterPro" id="IPR020846">
    <property type="entry name" value="MFS_dom"/>
</dbReference>
<accession>A0ABT4NPA2</accession>
<feature type="transmembrane region" description="Helical" evidence="7">
    <location>
        <begin position="195"/>
        <end position="214"/>
    </location>
</feature>
<sequence>MEPPIADTRRAESTSSRTSPRRAALAAFLGTVIEFYDLVIYGTAAALVFGEVFFRDVSPQVALIMSFATFATGYLVRPIGGLLFGYIGDRFGRRSALMITIAMMGAATVLIGVLPTYATVGALAPIMLLVLRLVQGLAIGGEQGGAVLIAVEHAPPNKRGFYGSFSTAGAQGGTVVATAVFALVTLMPENALMTWGWRVPFLLSAAIVIVGLIVRNGLDETPDFKQVADNTKNRNPVRQALGQHPTTILGITLVMGGVFACWYILTVYSLSYAVKSVGIDRTTMLWLITAATLLVVLMNPVWGALSDRIGRTKLVAGGLVIEGVLLVAYFGALTTGNLALIFVAMLATTGCGHAMINGVFPAFVTESLPAEVRYTAGSFGIQLAGVLGGFAPLAAVALEGSSWGVWSIPIICLVICVVGAISAYTLVSRSQPTTTVPEVEPAPAPTV</sequence>
<dbReference type="InterPro" id="IPR005829">
    <property type="entry name" value="Sugar_transporter_CS"/>
</dbReference>
<evidence type="ECO:0000256" key="3">
    <source>
        <dbReference type="ARBA" id="ARBA00022475"/>
    </source>
</evidence>
<feature type="transmembrane region" description="Helical" evidence="7">
    <location>
        <begin position="338"/>
        <end position="364"/>
    </location>
</feature>
<dbReference type="InterPro" id="IPR011701">
    <property type="entry name" value="MFS"/>
</dbReference>
<dbReference type="PROSITE" id="PS00217">
    <property type="entry name" value="SUGAR_TRANSPORT_2"/>
    <property type="match status" value="1"/>
</dbReference>
<feature type="transmembrane region" description="Helical" evidence="7">
    <location>
        <begin position="283"/>
        <end position="302"/>
    </location>
</feature>
<feature type="transmembrane region" description="Helical" evidence="7">
    <location>
        <begin position="314"/>
        <end position="332"/>
    </location>
</feature>
<keyword evidence="2" id="KW-0813">Transport</keyword>
<reference evidence="9" key="1">
    <citation type="submission" date="2022-12" db="EMBL/GenBank/DDBJ databases">
        <authorList>
            <person name="Krivoruchko A.V."/>
            <person name="Elkin A."/>
        </authorList>
    </citation>
    <scope>NUCLEOTIDE SEQUENCE</scope>
    <source>
        <strain evidence="9">IEGM 249</strain>
    </source>
</reference>